<dbReference type="PANTHER" id="PTHR30244">
    <property type="entry name" value="TRANSAMINASE"/>
    <property type="match status" value="1"/>
</dbReference>
<dbReference type="InterPro" id="IPR000653">
    <property type="entry name" value="DegT/StrS_aminotransferase"/>
</dbReference>
<evidence type="ECO:0000313" key="3">
    <source>
        <dbReference type="Proteomes" id="UP000515480"/>
    </source>
</evidence>
<dbReference type="KEGG" id="stim:H1B31_00580"/>
<dbReference type="CDD" id="cd00616">
    <property type="entry name" value="AHBA_syn"/>
    <property type="match status" value="1"/>
</dbReference>
<dbReference type="GO" id="GO:0030170">
    <property type="term" value="F:pyridoxal phosphate binding"/>
    <property type="evidence" value="ECO:0007669"/>
    <property type="project" value="TreeGrafter"/>
</dbReference>
<comment type="similarity">
    <text evidence="1">Belongs to the DegT/DnrJ/EryC1 family.</text>
</comment>
<accession>A0A7G7VK65</accession>
<dbReference type="Pfam" id="PF01041">
    <property type="entry name" value="DegT_DnrJ_EryC1"/>
    <property type="match status" value="1"/>
</dbReference>
<dbReference type="InterPro" id="IPR015424">
    <property type="entry name" value="PyrdxlP-dep_Trfase"/>
</dbReference>
<dbReference type="AlphaFoldDB" id="A0A7G7VK65"/>
<evidence type="ECO:0000313" key="2">
    <source>
        <dbReference type="EMBL" id="QNH54508.1"/>
    </source>
</evidence>
<dbReference type="PIRSF" id="PIRSF000390">
    <property type="entry name" value="PLP_StrS"/>
    <property type="match status" value="1"/>
</dbReference>
<dbReference type="EMBL" id="CP060204">
    <property type="protein sequence ID" value="QNH54508.1"/>
    <property type="molecule type" value="Genomic_DNA"/>
</dbReference>
<gene>
    <name evidence="2" type="ORF">H1B31_00580</name>
</gene>
<dbReference type="GO" id="GO:0000271">
    <property type="term" value="P:polysaccharide biosynthetic process"/>
    <property type="evidence" value="ECO:0007669"/>
    <property type="project" value="TreeGrafter"/>
</dbReference>
<keyword evidence="2" id="KW-0808">Transferase</keyword>
<dbReference type="RefSeq" id="WP_185980479.1">
    <property type="nucleotide sequence ID" value="NZ_CP060204.1"/>
</dbReference>
<sequence>MEKIGVGYAYVSDAEKRYVNEALDAGRLSQGKMVHKFEKEFARLHDQKYGVACNSGTSALHVCLEAMKEVYGWEDGSEVLVPAITFIATSNACIHAGLKPVFVDVDPISYNMDASKMEERITDRTVAAIPVHTFGQPCEMDAIMAVAEKHKLRILEDCAEAHFATYKNKKIGSFGDMAAFSTYVAHTITTGIGGVITTNNLVLTEISRSLIAHGRACTCETCLASDPRQVCKLRMQTEMDKRFMMVRMGYSYRIGELEGALGLGQLENRDLIMNTRKENAHYLSEKLKGTEKYLQLPEYPDYVDHSFMMYPLVIKKDAPFTRDEFTHFLEKNNIETRPMLPLLNQPVYKKLFGDIESDYPVAEWLDHYGLYVGCHHGLSKEQLDKVVAAIKEFLQDKA</sequence>
<name>A0A7G7VK65_9FIRM</name>
<dbReference type="SUPFAM" id="SSF53383">
    <property type="entry name" value="PLP-dependent transferases"/>
    <property type="match status" value="1"/>
</dbReference>
<reference evidence="2 3" key="1">
    <citation type="submission" date="2020-07" db="EMBL/GenBank/DDBJ databases">
        <title>Complete genome and description of Selenomonas timonensis sp. nov., a new bacterium isolated from a gingivitis subject.</title>
        <authorList>
            <person name="Antezack A."/>
        </authorList>
    </citation>
    <scope>NUCLEOTIDE SEQUENCE [LARGE SCALE GENOMIC DNA]</scope>
    <source>
        <strain evidence="2 3">Marseille-Q3039</strain>
    </source>
</reference>
<proteinExistence type="inferred from homology"/>
<dbReference type="Gene3D" id="3.40.640.10">
    <property type="entry name" value="Type I PLP-dependent aspartate aminotransferase-like (Major domain)"/>
    <property type="match status" value="1"/>
</dbReference>
<protein>
    <submittedName>
        <fullName evidence="2">DegT/DnrJ/EryC1/StrS family aminotransferase</fullName>
    </submittedName>
</protein>
<keyword evidence="3" id="KW-1185">Reference proteome</keyword>
<dbReference type="GO" id="GO:0008483">
    <property type="term" value="F:transaminase activity"/>
    <property type="evidence" value="ECO:0007669"/>
    <property type="project" value="UniProtKB-KW"/>
</dbReference>
<dbReference type="InterPro" id="IPR015421">
    <property type="entry name" value="PyrdxlP-dep_Trfase_major"/>
</dbReference>
<evidence type="ECO:0000256" key="1">
    <source>
        <dbReference type="RuleBase" id="RU004508"/>
    </source>
</evidence>
<keyword evidence="1" id="KW-0663">Pyridoxal phosphate</keyword>
<dbReference type="Gene3D" id="3.90.1150.10">
    <property type="entry name" value="Aspartate Aminotransferase, domain 1"/>
    <property type="match status" value="1"/>
</dbReference>
<dbReference type="Proteomes" id="UP000515480">
    <property type="component" value="Chromosome"/>
</dbReference>
<organism evidence="2 3">
    <name type="scientific">Selenomonas timonae</name>
    <dbReference type="NCBI Taxonomy" id="2754044"/>
    <lineage>
        <taxon>Bacteria</taxon>
        <taxon>Bacillati</taxon>
        <taxon>Bacillota</taxon>
        <taxon>Negativicutes</taxon>
        <taxon>Selenomonadales</taxon>
        <taxon>Selenomonadaceae</taxon>
        <taxon>Selenomonas</taxon>
    </lineage>
</organism>
<keyword evidence="2" id="KW-0032">Aminotransferase</keyword>
<dbReference type="InterPro" id="IPR015422">
    <property type="entry name" value="PyrdxlP-dep_Trfase_small"/>
</dbReference>
<dbReference type="PANTHER" id="PTHR30244:SF34">
    <property type="entry name" value="DTDP-4-AMINO-4,6-DIDEOXYGALACTOSE TRANSAMINASE"/>
    <property type="match status" value="1"/>
</dbReference>